<evidence type="ECO:0000256" key="3">
    <source>
        <dbReference type="ARBA" id="ARBA00022448"/>
    </source>
</evidence>
<dbReference type="GO" id="GO:0005886">
    <property type="term" value="C:plasma membrane"/>
    <property type="evidence" value="ECO:0007669"/>
    <property type="project" value="UniProtKB-SubCell"/>
</dbReference>
<keyword evidence="3" id="KW-0813">Transport</keyword>
<sequence>MVNAASLQKYLPKYDSFSAMRKDLDFLLCVYRMIKLTGSIDPDSKQLVADDFEDSVDKHSDNVAFRFEDQLSTYAEFDALANRVAHWGLKQGLKSGDSVALFMENRPEYVSIWVGLAKIGVVTALVNHHLEGEGLTHCIDIVEAKHIITGAEQDTAIEAVHPDLNGAPEIWSLGGAYGEDFETVLADMPTTRPGREHRAGLRGKDLCLYVYTSGTTGLPKAARVTNSRLQTMLRTFIAPCQTSARDRVYLTLPLYHGTGGICGIGVAMMTGASVILRRKFSASAFWDDVSDYGVTTIVYIGELCRYLLNQPPHPKERAHRIRTGFGNGLRAEIWNEFRERFNIPQLCEFYSATEGNVNMLSFDGTVGAVGRIPKWLDWKFDHIAFVEFDVEAEQPVRGEDGFVVRAELGEPGEVLGRIGTKDNRFEGYHDKNATEKKILHDVFEEGDSWFRTGDIMRKDENGYIYFIDRIGDTYRWKGENVSTNEVSDALSHVKGIATANVYGVSIPGADGKAGMAAITLGGDVDFESLYYELSQNLPSYAIPIFLRIQREADTTGTFKFRKVELVKEGYDPDKVDDPIWMYHPDRRQYVPFTQDRYESLVSGAFRF</sequence>
<reference evidence="15 16" key="1">
    <citation type="journal article" date="2014" name="Antonie Van Leeuwenhoek">
        <title>Hyphomonas beringensis sp. nov. and Hyphomonas chukchiensis sp. nov., isolated from surface seawater of the Bering Sea and Chukchi Sea.</title>
        <authorList>
            <person name="Li C."/>
            <person name="Lai Q."/>
            <person name="Li G."/>
            <person name="Dong C."/>
            <person name="Wang J."/>
            <person name="Liao Y."/>
            <person name="Shao Z."/>
        </authorList>
    </citation>
    <scope>NUCLEOTIDE SEQUENCE [LARGE SCALE GENOMIC DNA]</scope>
    <source>
        <strain evidence="15 16">25B14_1</strain>
    </source>
</reference>
<evidence type="ECO:0000256" key="7">
    <source>
        <dbReference type="ARBA" id="ARBA00022741"/>
    </source>
</evidence>
<evidence type="ECO:0000313" key="16">
    <source>
        <dbReference type="Proteomes" id="UP000027037"/>
    </source>
</evidence>
<evidence type="ECO:0000256" key="5">
    <source>
        <dbReference type="ARBA" id="ARBA00022598"/>
    </source>
</evidence>
<keyword evidence="6" id="KW-0812">Transmembrane</keyword>
<dbReference type="InterPro" id="IPR045851">
    <property type="entry name" value="AMP-bd_C_sf"/>
</dbReference>
<keyword evidence="11" id="KW-0472">Membrane</keyword>
<comment type="similarity">
    <text evidence="2">Belongs to the ATP-dependent AMP-binding enzyme family.</text>
</comment>
<keyword evidence="12" id="KW-0576">Peroxisome</keyword>
<comment type="caution">
    <text evidence="15">The sequence shown here is derived from an EMBL/GenBank/DDBJ whole genome shotgun (WGS) entry which is preliminary data.</text>
</comment>
<evidence type="ECO:0000313" key="15">
    <source>
        <dbReference type="EMBL" id="KCZ52361.1"/>
    </source>
</evidence>
<dbReference type="PANTHER" id="PTHR43107:SF15">
    <property type="entry name" value="FATTY ACID TRANSPORT PROTEIN 3, ISOFORM A"/>
    <property type="match status" value="1"/>
</dbReference>
<feature type="domain" description="AMP-dependent synthetase/ligase" evidence="14">
    <location>
        <begin position="52"/>
        <end position="361"/>
    </location>
</feature>
<comment type="subcellular location">
    <subcellularLocation>
        <location evidence="1">Cell membrane</location>
        <topology evidence="1">Multi-pass membrane protein</topology>
    </subcellularLocation>
    <subcellularLocation>
        <location evidence="13">Peroxisome membrane</location>
    </subcellularLocation>
</comment>
<dbReference type="Proteomes" id="UP000027037">
    <property type="component" value="Unassembled WGS sequence"/>
</dbReference>
<dbReference type="STRING" id="1280946.HY29_18055"/>
<evidence type="ECO:0000256" key="6">
    <source>
        <dbReference type="ARBA" id="ARBA00022692"/>
    </source>
</evidence>
<dbReference type="Gene3D" id="3.40.50.12780">
    <property type="entry name" value="N-terminal domain of ligase-like"/>
    <property type="match status" value="1"/>
</dbReference>
<name>A0A062TWE4_9PROT</name>
<dbReference type="Gene3D" id="3.30.300.30">
    <property type="match status" value="1"/>
</dbReference>
<accession>A0A062TWE4</accession>
<evidence type="ECO:0000256" key="10">
    <source>
        <dbReference type="ARBA" id="ARBA00023055"/>
    </source>
</evidence>
<dbReference type="FunFam" id="3.30.300.30:FF:000002">
    <property type="entry name" value="Long-chain fatty acid transport protein 1"/>
    <property type="match status" value="1"/>
</dbReference>
<keyword evidence="9" id="KW-1133">Transmembrane helix</keyword>
<dbReference type="PROSITE" id="PS00455">
    <property type="entry name" value="AMP_BINDING"/>
    <property type="match status" value="1"/>
</dbReference>
<dbReference type="RefSeq" id="WP_241765230.1">
    <property type="nucleotide sequence ID" value="NZ_AWFF01000067.1"/>
</dbReference>
<evidence type="ECO:0000256" key="1">
    <source>
        <dbReference type="ARBA" id="ARBA00004651"/>
    </source>
</evidence>
<keyword evidence="8" id="KW-0067">ATP-binding</keyword>
<dbReference type="GO" id="GO:0005524">
    <property type="term" value="F:ATP binding"/>
    <property type="evidence" value="ECO:0007669"/>
    <property type="project" value="UniProtKB-KW"/>
</dbReference>
<dbReference type="SUPFAM" id="SSF56801">
    <property type="entry name" value="Acetyl-CoA synthetase-like"/>
    <property type="match status" value="1"/>
</dbReference>
<keyword evidence="7" id="KW-0547">Nucleotide-binding</keyword>
<evidence type="ECO:0000256" key="2">
    <source>
        <dbReference type="ARBA" id="ARBA00006432"/>
    </source>
</evidence>
<evidence type="ECO:0000256" key="4">
    <source>
        <dbReference type="ARBA" id="ARBA00022475"/>
    </source>
</evidence>
<dbReference type="GO" id="GO:0005324">
    <property type="term" value="F:long-chain fatty acid transmembrane transporter activity"/>
    <property type="evidence" value="ECO:0007669"/>
    <property type="project" value="TreeGrafter"/>
</dbReference>
<keyword evidence="5" id="KW-0436">Ligase</keyword>
<dbReference type="GO" id="GO:0044539">
    <property type="term" value="P:long-chain fatty acid import into cell"/>
    <property type="evidence" value="ECO:0007669"/>
    <property type="project" value="TreeGrafter"/>
</dbReference>
<evidence type="ECO:0000256" key="9">
    <source>
        <dbReference type="ARBA" id="ARBA00022989"/>
    </source>
</evidence>
<protein>
    <recommendedName>
        <fullName evidence="14">AMP-dependent synthetase/ligase domain-containing protein</fullName>
    </recommendedName>
</protein>
<evidence type="ECO:0000256" key="11">
    <source>
        <dbReference type="ARBA" id="ARBA00023136"/>
    </source>
</evidence>
<organism evidence="15 16">
    <name type="scientific">Hyphomonas beringensis</name>
    <dbReference type="NCBI Taxonomy" id="1280946"/>
    <lineage>
        <taxon>Bacteria</taxon>
        <taxon>Pseudomonadati</taxon>
        <taxon>Pseudomonadota</taxon>
        <taxon>Alphaproteobacteria</taxon>
        <taxon>Hyphomonadales</taxon>
        <taxon>Hyphomonadaceae</taxon>
        <taxon>Hyphomonas</taxon>
    </lineage>
</organism>
<dbReference type="PANTHER" id="PTHR43107">
    <property type="entry name" value="LONG-CHAIN FATTY ACID TRANSPORT PROTEIN"/>
    <property type="match status" value="1"/>
</dbReference>
<dbReference type="FunFam" id="3.40.50.12780:FF:000019">
    <property type="entry name" value="Long-chain fatty acid transporter"/>
    <property type="match status" value="1"/>
</dbReference>
<evidence type="ECO:0000256" key="12">
    <source>
        <dbReference type="ARBA" id="ARBA00023140"/>
    </source>
</evidence>
<dbReference type="NCBIfam" id="NF006134">
    <property type="entry name" value="PRK08279.1"/>
    <property type="match status" value="1"/>
</dbReference>
<keyword evidence="4" id="KW-1003">Cell membrane</keyword>
<keyword evidence="16" id="KW-1185">Reference proteome</keyword>
<dbReference type="EMBL" id="AWFF01000067">
    <property type="protein sequence ID" value="KCZ52361.1"/>
    <property type="molecule type" value="Genomic_DNA"/>
</dbReference>
<dbReference type="GO" id="GO:0004467">
    <property type="term" value="F:long-chain fatty acid-CoA ligase activity"/>
    <property type="evidence" value="ECO:0007669"/>
    <property type="project" value="TreeGrafter"/>
</dbReference>
<dbReference type="InterPro" id="IPR020845">
    <property type="entry name" value="AMP-binding_CS"/>
</dbReference>
<dbReference type="eggNOG" id="COG0318">
    <property type="taxonomic scope" value="Bacteria"/>
</dbReference>
<dbReference type="AlphaFoldDB" id="A0A062TWE4"/>
<evidence type="ECO:0000259" key="14">
    <source>
        <dbReference type="Pfam" id="PF00501"/>
    </source>
</evidence>
<dbReference type="InterPro" id="IPR042099">
    <property type="entry name" value="ANL_N_sf"/>
</dbReference>
<evidence type="ECO:0000256" key="8">
    <source>
        <dbReference type="ARBA" id="ARBA00022840"/>
    </source>
</evidence>
<dbReference type="PATRIC" id="fig|1280946.3.peg.3028"/>
<dbReference type="Pfam" id="PF00501">
    <property type="entry name" value="AMP-binding"/>
    <property type="match status" value="1"/>
</dbReference>
<gene>
    <name evidence="15" type="ORF">HY29_18055</name>
</gene>
<evidence type="ECO:0000256" key="13">
    <source>
        <dbReference type="ARBA" id="ARBA00046271"/>
    </source>
</evidence>
<keyword evidence="10" id="KW-0445">Lipid transport</keyword>
<proteinExistence type="inferred from homology"/>
<dbReference type="InterPro" id="IPR000873">
    <property type="entry name" value="AMP-dep_synth/lig_dom"/>
</dbReference>